<sequence length="76" mass="8193">MIASPRAYLAIVLLATPASLLGSPLAHAGSTMHFSGNRSNIHSQEHLRFTTGHLPCIRQAPPRRQVEDPLADINLG</sequence>
<organism evidence="2 3">
    <name type="scientific">Bradyrhizobium hipponense</name>
    <dbReference type="NCBI Taxonomy" id="2605638"/>
    <lineage>
        <taxon>Bacteria</taxon>
        <taxon>Pseudomonadati</taxon>
        <taxon>Pseudomonadota</taxon>
        <taxon>Alphaproteobacteria</taxon>
        <taxon>Hyphomicrobiales</taxon>
        <taxon>Nitrobacteraceae</taxon>
        <taxon>Bradyrhizobium</taxon>
    </lineage>
</organism>
<name>A0A5S4YPH9_9BRAD</name>
<keyword evidence="3" id="KW-1185">Reference proteome</keyword>
<protein>
    <recommendedName>
        <fullName evidence="4">Secreted protein</fullName>
    </recommendedName>
</protein>
<reference evidence="2 3" key="1">
    <citation type="submission" date="2019-08" db="EMBL/GenBank/DDBJ databases">
        <title>Bradyrhizobium hipponensis sp. nov., a rhizobium isolated from a Lupinus angustifolius root nodule in Tunisia.</title>
        <authorList>
            <person name="Off K."/>
            <person name="Rejili M."/>
            <person name="Mars M."/>
            <person name="Brachmann A."/>
            <person name="Marin M."/>
        </authorList>
    </citation>
    <scope>NUCLEOTIDE SEQUENCE [LARGE SCALE GENOMIC DNA]</scope>
    <source>
        <strain evidence="3">aSej3</strain>
    </source>
</reference>
<keyword evidence="1" id="KW-0732">Signal</keyword>
<accession>A0A5S4YPH9</accession>
<gene>
    <name evidence="2" type="ORF">FXV83_12330</name>
</gene>
<evidence type="ECO:0008006" key="4">
    <source>
        <dbReference type="Google" id="ProtNLM"/>
    </source>
</evidence>
<dbReference type="Proteomes" id="UP000324797">
    <property type="component" value="Unassembled WGS sequence"/>
</dbReference>
<dbReference type="AlphaFoldDB" id="A0A5S4YPH9"/>
<evidence type="ECO:0000313" key="2">
    <source>
        <dbReference type="EMBL" id="TYO66306.1"/>
    </source>
</evidence>
<evidence type="ECO:0000313" key="3">
    <source>
        <dbReference type="Proteomes" id="UP000324797"/>
    </source>
</evidence>
<evidence type="ECO:0000256" key="1">
    <source>
        <dbReference type="SAM" id="SignalP"/>
    </source>
</evidence>
<feature type="chain" id="PRO_5024303283" description="Secreted protein" evidence="1">
    <location>
        <begin position="29"/>
        <end position="76"/>
    </location>
</feature>
<comment type="caution">
    <text evidence="2">The sequence shown here is derived from an EMBL/GenBank/DDBJ whole genome shotgun (WGS) entry which is preliminary data.</text>
</comment>
<proteinExistence type="predicted"/>
<feature type="signal peptide" evidence="1">
    <location>
        <begin position="1"/>
        <end position="28"/>
    </location>
</feature>
<dbReference type="EMBL" id="VSTH01000038">
    <property type="protein sequence ID" value="TYO66306.1"/>
    <property type="molecule type" value="Genomic_DNA"/>
</dbReference>
<dbReference type="RefSeq" id="WP_148739439.1">
    <property type="nucleotide sequence ID" value="NZ_VSTH01000038.1"/>
</dbReference>